<keyword evidence="3" id="KW-1185">Reference proteome</keyword>
<keyword evidence="1" id="KW-0472">Membrane</keyword>
<organism evidence="2 3">
    <name type="scientific">Geodia barretti</name>
    <name type="common">Barrett's horny sponge</name>
    <dbReference type="NCBI Taxonomy" id="519541"/>
    <lineage>
        <taxon>Eukaryota</taxon>
        <taxon>Metazoa</taxon>
        <taxon>Porifera</taxon>
        <taxon>Demospongiae</taxon>
        <taxon>Heteroscleromorpha</taxon>
        <taxon>Tetractinellida</taxon>
        <taxon>Astrophorina</taxon>
        <taxon>Geodiidae</taxon>
        <taxon>Geodia</taxon>
    </lineage>
</organism>
<evidence type="ECO:0000313" key="3">
    <source>
        <dbReference type="Proteomes" id="UP001174909"/>
    </source>
</evidence>
<feature type="transmembrane region" description="Helical" evidence="1">
    <location>
        <begin position="249"/>
        <end position="266"/>
    </location>
</feature>
<evidence type="ECO:0000313" key="2">
    <source>
        <dbReference type="EMBL" id="CAI8024235.1"/>
    </source>
</evidence>
<proteinExistence type="predicted"/>
<name>A0AA35WRQ5_GEOBA</name>
<evidence type="ECO:0000256" key="1">
    <source>
        <dbReference type="SAM" id="Phobius"/>
    </source>
</evidence>
<feature type="transmembrane region" description="Helical" evidence="1">
    <location>
        <begin position="224"/>
        <end position="243"/>
    </location>
</feature>
<feature type="transmembrane region" description="Helical" evidence="1">
    <location>
        <begin position="160"/>
        <end position="182"/>
    </location>
</feature>
<dbReference type="AlphaFoldDB" id="A0AA35WRQ5"/>
<protein>
    <submittedName>
        <fullName evidence="2">Uncharacterized protein</fullName>
    </submittedName>
</protein>
<feature type="transmembrane region" description="Helical" evidence="1">
    <location>
        <begin position="315"/>
        <end position="335"/>
    </location>
</feature>
<dbReference type="EMBL" id="CASHTH010002064">
    <property type="protein sequence ID" value="CAI8024235.1"/>
    <property type="molecule type" value="Genomic_DNA"/>
</dbReference>
<accession>A0AA35WRQ5</accession>
<sequence>MMGTEKKSPALHTVPVAMVLSNYGIWNLDFVRVNVLPDVCIDVIPLHILVLDYLIAIYPMLLMAALYAMVELYGFEFRPLRCMWKPFHYFFARFRRHWGIQTTIMDAFVTFFFLSTTKLLSVSCDLLISTKVYTREGKPYSRNLFYDPSITYFGKEHLPYALMALAILTVFIAFPTSLLLCYQCKAYRKCLTKCQIHGNTVETFVESFQKYYKDGRNGTWDCRWFAGFWVLFKCFCYLIYSISLNDICFALLTVTSLIGATIVVIVQPYREEYSAFNVISANLFLWQALVCAFMSRESLSAIVAAEFKDHFFCVFLLWLVPLTYIIGIPLHKLVVKFRQWQLQKASSLTSSLPHRLVHSDQYRHPPS</sequence>
<feature type="transmembrane region" description="Helical" evidence="1">
    <location>
        <begin position="53"/>
        <end position="75"/>
    </location>
</feature>
<keyword evidence="1" id="KW-1133">Transmembrane helix</keyword>
<reference evidence="2" key="1">
    <citation type="submission" date="2023-03" db="EMBL/GenBank/DDBJ databases">
        <authorList>
            <person name="Steffen K."/>
            <person name="Cardenas P."/>
        </authorList>
    </citation>
    <scope>NUCLEOTIDE SEQUENCE</scope>
</reference>
<dbReference type="Proteomes" id="UP001174909">
    <property type="component" value="Unassembled WGS sequence"/>
</dbReference>
<feature type="transmembrane region" description="Helical" evidence="1">
    <location>
        <begin position="96"/>
        <end position="114"/>
    </location>
</feature>
<gene>
    <name evidence="2" type="ORF">GBAR_LOCUS14094</name>
</gene>
<comment type="caution">
    <text evidence="2">The sequence shown here is derived from an EMBL/GenBank/DDBJ whole genome shotgun (WGS) entry which is preliminary data.</text>
</comment>
<keyword evidence="1" id="KW-0812">Transmembrane</keyword>
<feature type="transmembrane region" description="Helical" evidence="1">
    <location>
        <begin position="273"/>
        <end position="295"/>
    </location>
</feature>